<comment type="caution">
    <text evidence="2">The sequence shown here is derived from an EMBL/GenBank/DDBJ whole genome shotgun (WGS) entry which is preliminary data.</text>
</comment>
<reference evidence="2 3" key="1">
    <citation type="submission" date="2019-02" db="EMBL/GenBank/DDBJ databases">
        <title>Arundinibacter roseus gen. nov., sp. nov., a new member of the family Cytophagaceae.</title>
        <authorList>
            <person name="Szuroczki S."/>
            <person name="Khayer B."/>
            <person name="Sproer C."/>
            <person name="Toumi M."/>
            <person name="Szabo A."/>
            <person name="Felfoldi T."/>
            <person name="Schumann P."/>
            <person name="Toth E."/>
        </authorList>
    </citation>
    <scope>NUCLEOTIDE SEQUENCE [LARGE SCALE GENOMIC DNA]</scope>
    <source>
        <strain evidence="2 3">DMA-k-7a</strain>
    </source>
</reference>
<dbReference type="AlphaFoldDB" id="A0A4V2XAV7"/>
<evidence type="ECO:0000256" key="1">
    <source>
        <dbReference type="SAM" id="SignalP"/>
    </source>
</evidence>
<evidence type="ECO:0000313" key="3">
    <source>
        <dbReference type="Proteomes" id="UP000295706"/>
    </source>
</evidence>
<organism evidence="2 3">
    <name type="scientific">Arundinibacter roseus</name>
    <dbReference type="NCBI Taxonomy" id="2070510"/>
    <lineage>
        <taxon>Bacteria</taxon>
        <taxon>Pseudomonadati</taxon>
        <taxon>Bacteroidota</taxon>
        <taxon>Cytophagia</taxon>
        <taxon>Cytophagales</taxon>
        <taxon>Spirosomataceae</taxon>
        <taxon>Arundinibacter</taxon>
    </lineage>
</organism>
<name>A0A4V2XAV7_9BACT</name>
<keyword evidence="1" id="KW-0732">Signal</keyword>
<gene>
    <name evidence="2" type="ORF">EZE20_02015</name>
</gene>
<dbReference type="EMBL" id="SMJU01000001">
    <property type="protein sequence ID" value="TDB69135.1"/>
    <property type="molecule type" value="Genomic_DNA"/>
</dbReference>
<evidence type="ECO:0008006" key="4">
    <source>
        <dbReference type="Google" id="ProtNLM"/>
    </source>
</evidence>
<feature type="chain" id="PRO_5020681599" description="Antitoxin component YwqK of the YwqJK toxin-antitoxin module" evidence="1">
    <location>
        <begin position="22"/>
        <end position="226"/>
    </location>
</feature>
<feature type="signal peptide" evidence="1">
    <location>
        <begin position="1"/>
        <end position="21"/>
    </location>
</feature>
<protein>
    <recommendedName>
        <fullName evidence="4">Antitoxin component YwqK of the YwqJK toxin-antitoxin module</fullName>
    </recommendedName>
</protein>
<sequence length="226" mass="26251">MKKLLILVPALLWLLAPAAQAQFMYDVNGRVINEMEYTNVEGSPYLFDTWYSGLVKDVKGKVHDGIKIRYDAYTDEVEYEKEGKLYRLGPEITEFSIPTGTSLYSFKKGYPAVGNHTDKNFYRVLYDGNTKLLKRYSTKKREERAYNSATTTQRFDLAEEMFVLKNGTMHPMKRNDKKGLLKILSDEKNLMEFAIKEQQLNFKTEDDIVKLLEEYDAYKAGRKSKS</sequence>
<accession>A0A4V2XAV7</accession>
<dbReference type="OrthoDB" id="680837at2"/>
<evidence type="ECO:0000313" key="2">
    <source>
        <dbReference type="EMBL" id="TDB69135.1"/>
    </source>
</evidence>
<dbReference type="Proteomes" id="UP000295706">
    <property type="component" value="Unassembled WGS sequence"/>
</dbReference>
<dbReference type="RefSeq" id="WP_132113929.1">
    <property type="nucleotide sequence ID" value="NZ_SMJU01000001.1"/>
</dbReference>
<proteinExistence type="predicted"/>
<keyword evidence="3" id="KW-1185">Reference proteome</keyword>